<proteinExistence type="predicted"/>
<accession>W4IFB6</accession>
<reference evidence="1 2" key="1">
    <citation type="submission" date="2013-02" db="EMBL/GenBank/DDBJ databases">
        <title>The Genome Annotation of Plasmodium falciparum NF135/5.C10.</title>
        <authorList>
            <consortium name="The Broad Institute Genome Sequencing Platform"/>
            <consortium name="The Broad Institute Genome Sequencing Center for Infectious Disease"/>
            <person name="Neafsey D."/>
            <person name="Hoffman S."/>
            <person name="Volkman S."/>
            <person name="Rosenthal P."/>
            <person name="Walker B."/>
            <person name="Young S.K."/>
            <person name="Zeng Q."/>
            <person name="Gargeya S."/>
            <person name="Fitzgerald M."/>
            <person name="Haas B."/>
            <person name="Abouelleil A."/>
            <person name="Allen A.W."/>
            <person name="Alvarado L."/>
            <person name="Arachchi H.M."/>
            <person name="Berlin A.M."/>
            <person name="Chapman S.B."/>
            <person name="Gainer-Dewar J."/>
            <person name="Goldberg J."/>
            <person name="Griggs A."/>
            <person name="Gujja S."/>
            <person name="Hansen M."/>
            <person name="Howarth C."/>
            <person name="Imamovic A."/>
            <person name="Ireland A."/>
            <person name="Larimer J."/>
            <person name="McCowan C."/>
            <person name="Murphy C."/>
            <person name="Pearson M."/>
            <person name="Poon T.W."/>
            <person name="Priest M."/>
            <person name="Roberts A."/>
            <person name="Saif S."/>
            <person name="Shea T."/>
            <person name="Sisk P."/>
            <person name="Sykes S."/>
            <person name="Wortman J."/>
            <person name="Nusbaum C."/>
            <person name="Birren B."/>
        </authorList>
    </citation>
    <scope>NUCLEOTIDE SEQUENCE [LARGE SCALE GENOMIC DNA]</scope>
    <source>
        <strain evidence="1 2">NF135/5.C10</strain>
    </source>
</reference>
<evidence type="ECO:0000313" key="2">
    <source>
        <dbReference type="Proteomes" id="UP000019114"/>
    </source>
</evidence>
<organism evidence="1 2">
    <name type="scientific">Plasmodium falciparum NF135/5.C10</name>
    <dbReference type="NCBI Taxonomy" id="1036726"/>
    <lineage>
        <taxon>Eukaryota</taxon>
        <taxon>Sar</taxon>
        <taxon>Alveolata</taxon>
        <taxon>Apicomplexa</taxon>
        <taxon>Aconoidasida</taxon>
        <taxon>Haemosporida</taxon>
        <taxon>Plasmodiidae</taxon>
        <taxon>Plasmodium</taxon>
        <taxon>Plasmodium (Laverania)</taxon>
    </lineage>
</organism>
<reference evidence="1 2" key="2">
    <citation type="submission" date="2013-02" db="EMBL/GenBank/DDBJ databases">
        <title>The Genome Sequence of Plasmodium falciparum NF135/5.C10.</title>
        <authorList>
            <consortium name="The Broad Institute Genome Sequencing Platform"/>
            <consortium name="The Broad Institute Genome Sequencing Center for Infectious Disease"/>
            <person name="Neafsey D."/>
            <person name="Cheeseman I."/>
            <person name="Volkman S."/>
            <person name="Adams J."/>
            <person name="Walker B."/>
            <person name="Young S.K."/>
            <person name="Zeng Q."/>
            <person name="Gargeya S."/>
            <person name="Fitzgerald M."/>
            <person name="Haas B."/>
            <person name="Abouelleil A."/>
            <person name="Alvarado L."/>
            <person name="Arachchi H.M."/>
            <person name="Berlin A.M."/>
            <person name="Chapman S.B."/>
            <person name="Dewar J."/>
            <person name="Goldberg J."/>
            <person name="Griggs A."/>
            <person name="Gujja S."/>
            <person name="Hansen M."/>
            <person name="Howarth C."/>
            <person name="Imamovic A."/>
            <person name="Larimer J."/>
            <person name="McCowan C."/>
            <person name="Murphy C."/>
            <person name="Neiman D."/>
            <person name="Pearson M."/>
            <person name="Priest M."/>
            <person name="Roberts A."/>
            <person name="Saif S."/>
            <person name="Shea T."/>
            <person name="Sisk P."/>
            <person name="Sykes S."/>
            <person name="Wortman J."/>
            <person name="Nusbaum C."/>
            <person name="Birren B."/>
        </authorList>
    </citation>
    <scope>NUCLEOTIDE SEQUENCE [LARGE SCALE GENOMIC DNA]</scope>
    <source>
        <strain evidence="1 2">NF135/5.C10</strain>
    </source>
</reference>
<protein>
    <submittedName>
        <fullName evidence="1">Uncharacterized protein</fullName>
    </submittedName>
</protein>
<dbReference type="AlphaFoldDB" id="W4IFB6"/>
<name>W4IFB6_PLAFA</name>
<evidence type="ECO:0000313" key="1">
    <source>
        <dbReference type="EMBL" id="ETW41724.1"/>
    </source>
</evidence>
<dbReference type="Proteomes" id="UP000019114">
    <property type="component" value="Unassembled WGS sequence"/>
</dbReference>
<dbReference type="EMBL" id="KI926056">
    <property type="protein sequence ID" value="ETW41724.1"/>
    <property type="molecule type" value="Genomic_DNA"/>
</dbReference>
<gene>
    <name evidence="1" type="ORF">PFNF135_03878</name>
</gene>
<sequence>MMKGSLKRIKEKLKSTKKKGYYITFYDRIKQINEKEKLEDYNSLHDNNYEDYLKSFNKNDNQNNTEVVITIMI</sequence>